<feature type="region of interest" description="Disordered" evidence="1">
    <location>
        <begin position="256"/>
        <end position="308"/>
    </location>
</feature>
<feature type="signal peptide" evidence="2">
    <location>
        <begin position="1"/>
        <end position="18"/>
    </location>
</feature>
<sequence>MWWNILVTFLIIPSAVKTQRRDCSKSQYDRCTRIADPLVKEAHLVFPDNLDDIDLVCRTWNRFVDCLKTYTESCFTDQQRRQFNRAVESPIESVHQMCMQPSYQKEYLQHAPCIKNTIIKRIHCGPHYNLLVDQVEQGDVISKSTLCCSHDRFKQCVQRETRRMCDRGTPDGPASKFATQIIEKALRFLQDQCQNYIPNSGDCSIPQDSSILYSDRADPSSVISTISSSEVYPWSTVQQENTFKETLSSRIPKVSISTSSPWIPSSPSTRGSSSQPTQHLGTRTRPASYGRSNTWSTESSSSATLSNTHPMFSDISSTQTNVFREKFATVAAWDVFEGLNKPEILTTRRPDIERRITTTSYNTPPSPLWNPSALPTTETWYPAAGNQLTNEVDEPNQLGLTKPKNHSSAMEQNAMLLLATYLVLSQGIQQMFL</sequence>
<accession>A0A834MMW3</accession>
<dbReference type="Proteomes" id="UP000625711">
    <property type="component" value="Unassembled WGS sequence"/>
</dbReference>
<dbReference type="AlphaFoldDB" id="A0A834MMW3"/>
<evidence type="ECO:0000313" key="3">
    <source>
        <dbReference type="EMBL" id="KAF7284714.1"/>
    </source>
</evidence>
<name>A0A834MMW3_RHYFE</name>
<keyword evidence="4" id="KW-1185">Reference proteome</keyword>
<protein>
    <submittedName>
        <fullName evidence="3">Uncharacterized protein</fullName>
    </submittedName>
</protein>
<dbReference type="OrthoDB" id="10051804at2759"/>
<organism evidence="3 4">
    <name type="scientific">Rhynchophorus ferrugineus</name>
    <name type="common">Red palm weevil</name>
    <name type="synonym">Curculio ferrugineus</name>
    <dbReference type="NCBI Taxonomy" id="354439"/>
    <lineage>
        <taxon>Eukaryota</taxon>
        <taxon>Metazoa</taxon>
        <taxon>Ecdysozoa</taxon>
        <taxon>Arthropoda</taxon>
        <taxon>Hexapoda</taxon>
        <taxon>Insecta</taxon>
        <taxon>Pterygota</taxon>
        <taxon>Neoptera</taxon>
        <taxon>Endopterygota</taxon>
        <taxon>Coleoptera</taxon>
        <taxon>Polyphaga</taxon>
        <taxon>Cucujiformia</taxon>
        <taxon>Curculionidae</taxon>
        <taxon>Dryophthorinae</taxon>
        <taxon>Rhynchophorus</taxon>
    </lineage>
</organism>
<dbReference type="PANTHER" id="PTHR33964:SF9">
    <property type="match status" value="1"/>
</dbReference>
<comment type="caution">
    <text evidence="3">The sequence shown here is derived from an EMBL/GenBank/DDBJ whole genome shotgun (WGS) entry which is preliminary data.</text>
</comment>
<feature type="chain" id="PRO_5032577756" evidence="2">
    <location>
        <begin position="19"/>
        <end position="433"/>
    </location>
</feature>
<reference evidence="3" key="1">
    <citation type="submission" date="2020-08" db="EMBL/GenBank/DDBJ databases">
        <title>Genome sequencing and assembly of the red palm weevil Rhynchophorus ferrugineus.</title>
        <authorList>
            <person name="Dias G.B."/>
            <person name="Bergman C.M."/>
            <person name="Manee M."/>
        </authorList>
    </citation>
    <scope>NUCLEOTIDE SEQUENCE</scope>
    <source>
        <strain evidence="3">AA-2017</strain>
        <tissue evidence="3">Whole larva</tissue>
    </source>
</reference>
<feature type="compositionally biased region" description="Low complexity" evidence="1">
    <location>
        <begin position="292"/>
        <end position="308"/>
    </location>
</feature>
<evidence type="ECO:0000256" key="1">
    <source>
        <dbReference type="SAM" id="MobiDB-lite"/>
    </source>
</evidence>
<gene>
    <name evidence="3" type="ORF">GWI33_021724</name>
</gene>
<keyword evidence="2" id="KW-0732">Signal</keyword>
<feature type="compositionally biased region" description="Low complexity" evidence="1">
    <location>
        <begin position="256"/>
        <end position="278"/>
    </location>
</feature>
<evidence type="ECO:0000313" key="4">
    <source>
        <dbReference type="Proteomes" id="UP000625711"/>
    </source>
</evidence>
<evidence type="ECO:0000256" key="2">
    <source>
        <dbReference type="SAM" id="SignalP"/>
    </source>
</evidence>
<proteinExistence type="predicted"/>
<dbReference type="EMBL" id="JAACXV010000071">
    <property type="protein sequence ID" value="KAF7284714.1"/>
    <property type="molecule type" value="Genomic_DNA"/>
</dbReference>
<dbReference type="PANTHER" id="PTHR33964">
    <property type="entry name" value="RE45066P-RELATED"/>
    <property type="match status" value="1"/>
</dbReference>